<evidence type="ECO:0000313" key="9">
    <source>
        <dbReference type="Proteomes" id="UP000664534"/>
    </source>
</evidence>
<accession>A0A8H3J7W5</accession>
<keyword evidence="3 6" id="KW-1133">Transmembrane helix</keyword>
<evidence type="ECO:0000256" key="1">
    <source>
        <dbReference type="ARBA" id="ARBA00004141"/>
    </source>
</evidence>
<feature type="transmembrane region" description="Helical" evidence="6">
    <location>
        <begin position="68"/>
        <end position="92"/>
    </location>
</feature>
<keyword evidence="9" id="KW-1185">Reference proteome</keyword>
<dbReference type="GO" id="GO:0016020">
    <property type="term" value="C:membrane"/>
    <property type="evidence" value="ECO:0007669"/>
    <property type="project" value="UniProtKB-SubCell"/>
</dbReference>
<comment type="subcellular location">
    <subcellularLocation>
        <location evidence="1">Membrane</location>
        <topology evidence="1">Multi-pass membrane protein</topology>
    </subcellularLocation>
</comment>
<evidence type="ECO:0000256" key="4">
    <source>
        <dbReference type="ARBA" id="ARBA00023136"/>
    </source>
</evidence>
<gene>
    <name evidence="8" type="ORF">IMSHALPRED_003450</name>
</gene>
<keyword evidence="2 6" id="KW-0812">Transmembrane</keyword>
<dbReference type="InterPro" id="IPR052337">
    <property type="entry name" value="SAT4-like"/>
</dbReference>
<proteinExistence type="inferred from homology"/>
<evidence type="ECO:0000313" key="8">
    <source>
        <dbReference type="EMBL" id="CAF9942279.1"/>
    </source>
</evidence>
<dbReference type="Proteomes" id="UP000664534">
    <property type="component" value="Unassembled WGS sequence"/>
</dbReference>
<sequence>MPAIKISILLFYRRLFPVRRLLVASSIIGAIVLAWYIAVEITAISQCLPIRYYWQRVGHGHCIQTTNFYITLAALNLATDVAVLILPIPVIWQLQIRKSKKLSLSVIFLLGSMVCITSVIRLQTLTDIDTEDITWSNTYPSLWSAIEASLGIVAACLPSLAPISHRITGRYRSTANTTPKSHHNFAHGDSTFGDVGMTGFERILESGLQGRAEAVIMNDIIGRSATSFEAWGIGARYEMETLREDASKAEKQGRIVVRKDMEQNVEQRFE</sequence>
<evidence type="ECO:0000259" key="7">
    <source>
        <dbReference type="Pfam" id="PF20684"/>
    </source>
</evidence>
<feature type="transmembrane region" description="Helical" evidence="6">
    <location>
        <begin position="104"/>
        <end position="122"/>
    </location>
</feature>
<dbReference type="InterPro" id="IPR049326">
    <property type="entry name" value="Rhodopsin_dom_fungi"/>
</dbReference>
<dbReference type="Pfam" id="PF20684">
    <property type="entry name" value="Fung_rhodopsin"/>
    <property type="match status" value="1"/>
</dbReference>
<name>A0A8H3J7W5_9LECA</name>
<evidence type="ECO:0000256" key="6">
    <source>
        <dbReference type="SAM" id="Phobius"/>
    </source>
</evidence>
<feature type="transmembrane region" description="Helical" evidence="6">
    <location>
        <begin position="21"/>
        <end position="39"/>
    </location>
</feature>
<feature type="transmembrane region" description="Helical" evidence="6">
    <location>
        <begin position="142"/>
        <end position="163"/>
    </location>
</feature>
<dbReference type="OrthoDB" id="10017208at2759"/>
<evidence type="ECO:0000256" key="2">
    <source>
        <dbReference type="ARBA" id="ARBA00022692"/>
    </source>
</evidence>
<dbReference type="EMBL" id="CAJPDT010000177">
    <property type="protein sequence ID" value="CAF9942279.1"/>
    <property type="molecule type" value="Genomic_DNA"/>
</dbReference>
<comment type="caution">
    <text evidence="8">The sequence shown here is derived from an EMBL/GenBank/DDBJ whole genome shotgun (WGS) entry which is preliminary data.</text>
</comment>
<evidence type="ECO:0000256" key="5">
    <source>
        <dbReference type="ARBA" id="ARBA00038359"/>
    </source>
</evidence>
<feature type="domain" description="Rhodopsin" evidence="7">
    <location>
        <begin position="3"/>
        <end position="164"/>
    </location>
</feature>
<organism evidence="8 9">
    <name type="scientific">Imshaugia aleurites</name>
    <dbReference type="NCBI Taxonomy" id="172621"/>
    <lineage>
        <taxon>Eukaryota</taxon>
        <taxon>Fungi</taxon>
        <taxon>Dikarya</taxon>
        <taxon>Ascomycota</taxon>
        <taxon>Pezizomycotina</taxon>
        <taxon>Lecanoromycetes</taxon>
        <taxon>OSLEUM clade</taxon>
        <taxon>Lecanoromycetidae</taxon>
        <taxon>Lecanorales</taxon>
        <taxon>Lecanorineae</taxon>
        <taxon>Parmeliaceae</taxon>
        <taxon>Imshaugia</taxon>
    </lineage>
</organism>
<dbReference type="AlphaFoldDB" id="A0A8H3J7W5"/>
<protein>
    <recommendedName>
        <fullName evidence="7">Rhodopsin domain-containing protein</fullName>
    </recommendedName>
</protein>
<keyword evidence="4 6" id="KW-0472">Membrane</keyword>
<evidence type="ECO:0000256" key="3">
    <source>
        <dbReference type="ARBA" id="ARBA00022989"/>
    </source>
</evidence>
<comment type="similarity">
    <text evidence="5">Belongs to the SAT4 family.</text>
</comment>
<reference evidence="8" key="1">
    <citation type="submission" date="2021-03" db="EMBL/GenBank/DDBJ databases">
        <authorList>
            <person name="Tagirdzhanova G."/>
        </authorList>
    </citation>
    <scope>NUCLEOTIDE SEQUENCE</scope>
</reference>
<dbReference type="PANTHER" id="PTHR33048">
    <property type="entry name" value="PTH11-LIKE INTEGRAL MEMBRANE PROTEIN (AFU_ORTHOLOGUE AFUA_5G11245)"/>
    <property type="match status" value="1"/>
</dbReference>
<dbReference type="PANTHER" id="PTHR33048:SF47">
    <property type="entry name" value="INTEGRAL MEMBRANE PROTEIN-RELATED"/>
    <property type="match status" value="1"/>
</dbReference>